<organism evidence="3">
    <name type="scientific">Trypanosoma congolense (strain IL3000)</name>
    <dbReference type="NCBI Taxonomy" id="1068625"/>
    <lineage>
        <taxon>Eukaryota</taxon>
        <taxon>Discoba</taxon>
        <taxon>Euglenozoa</taxon>
        <taxon>Kinetoplastea</taxon>
        <taxon>Metakinetoplastina</taxon>
        <taxon>Trypanosomatida</taxon>
        <taxon>Trypanosomatidae</taxon>
        <taxon>Trypanosoma</taxon>
        <taxon>Nannomonas</taxon>
    </lineage>
</organism>
<gene>
    <name evidence="3" type="ORF">TCIL3000_11_13230</name>
</gene>
<sequence length="859" mass="94652">MSSSASALLASISTLRHLLHEEKTTVAQLAYVVECIHDPILECYNSPEDRSQQEESSGKPNPPTILTATEHRELFANIYNLFKSHRGIVNKLEEALEDDYESQESGGARGELSPSERDEAHSDVLYKVVELFSSTEMRQYIVEHLKYSVSYSSTIAPRVLALWHRHSPVHSKGGDGIMATANSFIRVSDKRGDFFYRRRLLCFLWWVLGEQLGVPSDPRVVRTRLPDSPSLPPADSPGSPTLKSAASVRAANGRRVSPLDAAKLATSNPVKWDESVIPPTWQGFETLLVLLATPLHSLRRYVHVACCIVNTHCLPRTLRQQLQSNFTTMAKQRMAEEGCMVLNELVRQDTSHISSLIDATGAASADKEKAAAMLPGYSARKFARINRDEDGCRVLVHYGRLTKRYCRGRHERLVFLFNDWFCYGEELVNNQLLLRASLSLDGLKVVEHDNVENGENSFDIVTSKMRFSFIAPTQEQKRQWVDALRNTLRLYERRKRGAQPAHLREGSSGKHGALGGGSGSGVLAPRPMTRLTQNSRLVRQQRLDRIVQGQLSSWRAKSIASGLAPLEKSIGPVAMQEALVAPGSPDVINDDLQLIESPTQLELDHEKGAASVNFTSGERTWDGREEVHVAEDVESDDSADSGLGGGSLAANSQSLSLANPTDALETGDSGRGDVVCGSSGTHVEEQQEQLLHPASSNEEGDRQKDSEGEGEAEDIDEHDEEENENEKSEECQDVDDRKSENEDNEVSIPEESPDDADPPSTTACTDNSDSHEMIPVQCSVDDCPTSCQAEDGGKEEEEEDEGAAQGEHEDKEQKPITPSDRSVHPGDDGDAVERVDVASEAQSDKSERENSTGDSERIL</sequence>
<feature type="compositionally biased region" description="Basic and acidic residues" evidence="1">
    <location>
        <begin position="725"/>
        <end position="741"/>
    </location>
</feature>
<feature type="compositionally biased region" description="Low complexity" evidence="1">
    <location>
        <begin position="648"/>
        <end position="658"/>
    </location>
</feature>
<dbReference type="AlphaFoldDB" id="G0V2F1"/>
<proteinExistence type="predicted"/>
<dbReference type="Pfam" id="PF00169">
    <property type="entry name" value="PH"/>
    <property type="match status" value="1"/>
</dbReference>
<reference evidence="3" key="1">
    <citation type="journal article" date="2012" name="Proc. Natl. Acad. Sci. U.S.A.">
        <title>Antigenic diversity is generated by distinct evolutionary mechanisms in African trypanosome species.</title>
        <authorList>
            <person name="Jackson A.P."/>
            <person name="Berry A."/>
            <person name="Aslett M."/>
            <person name="Allison H.C."/>
            <person name="Burton P."/>
            <person name="Vavrova-Anderson J."/>
            <person name="Brown R."/>
            <person name="Browne H."/>
            <person name="Corton N."/>
            <person name="Hauser H."/>
            <person name="Gamble J."/>
            <person name="Gilderthorp R."/>
            <person name="Marcello L."/>
            <person name="McQuillan J."/>
            <person name="Otto T.D."/>
            <person name="Quail M.A."/>
            <person name="Sanders M.J."/>
            <person name="van Tonder A."/>
            <person name="Ginger M.L."/>
            <person name="Field M.C."/>
            <person name="Barry J.D."/>
            <person name="Hertz-Fowler C."/>
            <person name="Berriman M."/>
        </authorList>
    </citation>
    <scope>NUCLEOTIDE SEQUENCE</scope>
    <source>
        <strain evidence="3">IL3000</strain>
    </source>
</reference>
<feature type="domain" description="PH" evidence="2">
    <location>
        <begin position="394"/>
        <end position="489"/>
    </location>
</feature>
<dbReference type="VEuPathDB" id="TriTrypDB:TcIL3000.11.13230"/>
<feature type="region of interest" description="Disordered" evidence="1">
    <location>
        <begin position="630"/>
        <end position="859"/>
    </location>
</feature>
<dbReference type="PROSITE" id="PS50003">
    <property type="entry name" value="PH_DOMAIN"/>
    <property type="match status" value="1"/>
</dbReference>
<accession>G0V2F1</accession>
<feature type="region of interest" description="Disordered" evidence="1">
    <location>
        <begin position="99"/>
        <end position="118"/>
    </location>
</feature>
<dbReference type="SUPFAM" id="SSF50729">
    <property type="entry name" value="PH domain-like"/>
    <property type="match status" value="1"/>
</dbReference>
<feature type="region of interest" description="Disordered" evidence="1">
    <location>
        <begin position="495"/>
        <end position="526"/>
    </location>
</feature>
<feature type="compositionally biased region" description="Acidic residues" evidence="1">
    <location>
        <begin position="708"/>
        <end position="724"/>
    </location>
</feature>
<dbReference type="InterPro" id="IPR035899">
    <property type="entry name" value="DBL_dom_sf"/>
</dbReference>
<dbReference type="Gene3D" id="2.30.29.30">
    <property type="entry name" value="Pleckstrin-homology domain (PH domain)/Phosphotyrosine-binding domain (PTB)"/>
    <property type="match status" value="1"/>
</dbReference>
<dbReference type="EMBL" id="HE575324">
    <property type="protein sequence ID" value="CCC95823.1"/>
    <property type="molecule type" value="Genomic_DNA"/>
</dbReference>
<dbReference type="Gene3D" id="1.20.900.10">
    <property type="entry name" value="Dbl homology (DH) domain"/>
    <property type="match status" value="1"/>
</dbReference>
<feature type="compositionally biased region" description="Basic and acidic residues" evidence="1">
    <location>
        <begin position="821"/>
        <end position="859"/>
    </location>
</feature>
<evidence type="ECO:0000259" key="2">
    <source>
        <dbReference type="PROSITE" id="PS50003"/>
    </source>
</evidence>
<feature type="compositionally biased region" description="Acidic residues" evidence="1">
    <location>
        <begin position="793"/>
        <end position="802"/>
    </location>
</feature>
<dbReference type="SMART" id="SM00233">
    <property type="entry name" value="PH"/>
    <property type="match status" value="1"/>
</dbReference>
<evidence type="ECO:0000313" key="3">
    <source>
        <dbReference type="EMBL" id="CCC95823.1"/>
    </source>
</evidence>
<evidence type="ECO:0000256" key="1">
    <source>
        <dbReference type="SAM" id="MobiDB-lite"/>
    </source>
</evidence>
<dbReference type="InterPro" id="IPR001849">
    <property type="entry name" value="PH_domain"/>
</dbReference>
<feature type="region of interest" description="Disordered" evidence="1">
    <location>
        <begin position="223"/>
        <end position="253"/>
    </location>
</feature>
<dbReference type="InterPro" id="IPR011993">
    <property type="entry name" value="PH-like_dom_sf"/>
</dbReference>
<protein>
    <submittedName>
        <fullName evidence="3">Uncharacterized protein TCIL3000_11_13230</fullName>
    </submittedName>
</protein>
<name>G0V2F1_TRYCI</name>